<gene>
    <name evidence="1" type="ORF">PCANC_16310</name>
</gene>
<name>A0A2N5UHA5_9BASI</name>
<dbReference type="AlphaFoldDB" id="A0A2N5UHA5"/>
<evidence type="ECO:0000313" key="1">
    <source>
        <dbReference type="EMBL" id="PLW37067.1"/>
    </source>
</evidence>
<keyword evidence="2" id="KW-1185">Reference proteome</keyword>
<dbReference type="EMBL" id="PGCJ01000229">
    <property type="protein sequence ID" value="PLW37067.1"/>
    <property type="molecule type" value="Genomic_DNA"/>
</dbReference>
<evidence type="ECO:0000313" key="2">
    <source>
        <dbReference type="Proteomes" id="UP000235388"/>
    </source>
</evidence>
<comment type="caution">
    <text evidence="1">The sequence shown here is derived from an EMBL/GenBank/DDBJ whole genome shotgun (WGS) entry which is preliminary data.</text>
</comment>
<protein>
    <submittedName>
        <fullName evidence="1">Uncharacterized protein</fullName>
    </submittedName>
</protein>
<reference evidence="1 2" key="1">
    <citation type="submission" date="2017-11" db="EMBL/GenBank/DDBJ databases">
        <title>De novo assembly and phasing of dikaryotic genomes from two isolates of Puccinia coronata f. sp. avenae, the causal agent of oat crown rust.</title>
        <authorList>
            <person name="Miller M.E."/>
            <person name="Zhang Y."/>
            <person name="Omidvar V."/>
            <person name="Sperschneider J."/>
            <person name="Schwessinger B."/>
            <person name="Raley C."/>
            <person name="Palmer J.M."/>
            <person name="Garnica D."/>
            <person name="Upadhyaya N."/>
            <person name="Rathjen J."/>
            <person name="Taylor J.M."/>
            <person name="Park R.F."/>
            <person name="Dodds P.N."/>
            <person name="Hirsch C.D."/>
            <person name="Kianian S.F."/>
            <person name="Figueroa M."/>
        </authorList>
    </citation>
    <scope>NUCLEOTIDE SEQUENCE [LARGE SCALE GENOMIC DNA]</scope>
    <source>
        <strain evidence="1">12NC29</strain>
    </source>
</reference>
<proteinExistence type="predicted"/>
<accession>A0A2N5UHA5</accession>
<dbReference type="Proteomes" id="UP000235388">
    <property type="component" value="Unassembled WGS sequence"/>
</dbReference>
<sequence>MAALATISHLYSIGEEVIAFRQKILLSYRSCFLGSPEFPNVNLAERSKHEDQRTGSK</sequence>
<organism evidence="1 2">
    <name type="scientific">Puccinia coronata f. sp. avenae</name>
    <dbReference type="NCBI Taxonomy" id="200324"/>
    <lineage>
        <taxon>Eukaryota</taxon>
        <taxon>Fungi</taxon>
        <taxon>Dikarya</taxon>
        <taxon>Basidiomycota</taxon>
        <taxon>Pucciniomycotina</taxon>
        <taxon>Pucciniomycetes</taxon>
        <taxon>Pucciniales</taxon>
        <taxon>Pucciniaceae</taxon>
        <taxon>Puccinia</taxon>
    </lineage>
</organism>